<dbReference type="Proteomes" id="UP000004221">
    <property type="component" value="Unassembled WGS sequence"/>
</dbReference>
<gene>
    <name evidence="2" type="ORF">NITHO_690001</name>
</gene>
<dbReference type="SUPFAM" id="SSF69304">
    <property type="entry name" value="Tricorn protease N-terminal domain"/>
    <property type="match status" value="1"/>
</dbReference>
<evidence type="ECO:0000313" key="2">
    <source>
        <dbReference type="EMBL" id="CCF86047.1"/>
    </source>
</evidence>
<feature type="region of interest" description="Disordered" evidence="1">
    <location>
        <begin position="199"/>
        <end position="224"/>
    </location>
</feature>
<proteinExistence type="predicted"/>
<comment type="caution">
    <text evidence="2">The sequence shown here is derived from an EMBL/GenBank/DDBJ whole genome shotgun (WGS) entry which is preliminary data.</text>
</comment>
<feature type="compositionally biased region" description="Polar residues" evidence="1">
    <location>
        <begin position="215"/>
        <end position="224"/>
    </location>
</feature>
<evidence type="ECO:0000256" key="1">
    <source>
        <dbReference type="SAM" id="MobiDB-lite"/>
    </source>
</evidence>
<accession>I4EMY4</accession>
<organism evidence="2 3">
    <name type="scientific">Nitrolancea hollandica Lb</name>
    <dbReference type="NCBI Taxonomy" id="1129897"/>
    <lineage>
        <taxon>Bacteria</taxon>
        <taxon>Pseudomonadati</taxon>
        <taxon>Thermomicrobiota</taxon>
        <taxon>Thermomicrobia</taxon>
        <taxon>Sphaerobacterales</taxon>
        <taxon>Sphaerobacterineae</taxon>
        <taxon>Sphaerobacteraceae</taxon>
        <taxon>Nitrolancea</taxon>
    </lineage>
</organism>
<reference evidence="2 3" key="1">
    <citation type="journal article" date="2012" name="ISME J.">
        <title>Nitrification expanded: discovery, physiology and genomics of a nitrite-oxidizing bacterium from the phylum Chloroflexi.</title>
        <authorList>
            <person name="Sorokin D.Y."/>
            <person name="Lucker S."/>
            <person name="Vejmelkova D."/>
            <person name="Kostrikina N.A."/>
            <person name="Kleerebezem R."/>
            <person name="Rijpstra W.I."/>
            <person name="Damste J.S."/>
            <person name="Le Paslier D."/>
            <person name="Muyzer G."/>
            <person name="Wagner M."/>
            <person name="van Loosdrecht M.C."/>
            <person name="Daims H."/>
        </authorList>
    </citation>
    <scope>NUCLEOTIDE SEQUENCE [LARGE SCALE GENOMIC DNA]</scope>
    <source>
        <strain evidence="3">none</strain>
    </source>
</reference>
<sequence>MVWIETDASGQRIRGVDLASQATMEITAASPGTTLSRPAISDEFVVWSEIGEQSSHTLRAYNLKTSTVSLVTESTWPGLQYAVSGHTIIWTNPQVNISDLATGTSSMLDPGPASSPQIAGSTAIWSGTELGATNGFEIFGINLATGKGGRLVVAAGSQQGAVVVDDRLLWQSDEAGRVQVFSTPLDEAFAAASPLAQTRETQQAQEASAVAGETSPANHDTNYTRPTYKGMHTANGGGWNVTYNGTQQPCHSSGCPAVDSLGAPFAPFFGSFVVLEYDLARSTGRSAPWGPTVADAMKYVQNTYGSRVISRTYPSLAPNPSGTTTPSNVADKVIALAQARDWHRHVQVDNEPNLDGGFPASCTGCKWVTDGQTKTYTWTSRYDYRMYQAINDFFGDTWWVINYYTGNHSDPTVRARLQQMEIWAPPMSDIYRNLDNGQNFYAYLHGMIDLYDRMTYHTYPAPRFDSDGSGGVISNSWNWFDSWLQTNINNGSVRSMITEFGWNPGAMPPCGMTQYSTWPNTGSCAANDGYTHTFDNDLSRFLAYHRHNAEVVAVWIMKGWDDRADGLDQYGNVRTWLHNYQWSNP</sequence>
<dbReference type="SUPFAM" id="SSF51445">
    <property type="entry name" value="(Trans)glycosidases"/>
    <property type="match status" value="1"/>
</dbReference>
<evidence type="ECO:0000313" key="3">
    <source>
        <dbReference type="Proteomes" id="UP000004221"/>
    </source>
</evidence>
<feature type="compositionally biased region" description="Low complexity" evidence="1">
    <location>
        <begin position="199"/>
        <end position="209"/>
    </location>
</feature>
<name>I4EMY4_9BACT</name>
<keyword evidence="3" id="KW-1185">Reference proteome</keyword>
<dbReference type="InterPro" id="IPR017853">
    <property type="entry name" value="GH"/>
</dbReference>
<dbReference type="EMBL" id="CAGS01000656">
    <property type="protein sequence ID" value="CCF86047.1"/>
    <property type="molecule type" value="Genomic_DNA"/>
</dbReference>
<dbReference type="AlphaFoldDB" id="I4EMY4"/>
<protein>
    <submittedName>
        <fullName evidence="2">Uncharacterized protein</fullName>
    </submittedName>
</protein>